<protein>
    <submittedName>
        <fullName evidence="5">LuxR C-terminal-related transcriptional regulator</fullName>
    </submittedName>
</protein>
<evidence type="ECO:0000256" key="2">
    <source>
        <dbReference type="ARBA" id="ARBA00023125"/>
    </source>
</evidence>
<sequence>MRRAQICRLLTGEDIHPEPFDSIDELIRFMPSEGFILVHDEGEGVFELIQRLESEIWLPVIAYSDEPQTARIVSAMQSGVSSYVTYPLKAAEFRREYDKLKGALANRFAKRQRSTAARKMLEMLSNREREILSCMLDHGTSKAIARHLGISPRTVEAHRASLMARLEVRTAAQAIRIAVEGDAFGLPTEVSTRQDNATLGIACDDRYEELVQQASA</sequence>
<keyword evidence="2" id="KW-0238">DNA-binding</keyword>
<feature type="domain" description="HTH luxR-type" evidence="4">
    <location>
        <begin position="117"/>
        <end position="182"/>
    </location>
</feature>
<evidence type="ECO:0000259" key="4">
    <source>
        <dbReference type="PROSITE" id="PS50043"/>
    </source>
</evidence>
<organism evidence="5 6">
    <name type="scientific">Qipengyuania benthica</name>
    <dbReference type="NCBI Taxonomy" id="3067651"/>
    <lineage>
        <taxon>Bacteria</taxon>
        <taxon>Pseudomonadati</taxon>
        <taxon>Pseudomonadota</taxon>
        <taxon>Alphaproteobacteria</taxon>
        <taxon>Sphingomonadales</taxon>
        <taxon>Erythrobacteraceae</taxon>
        <taxon>Qipengyuania</taxon>
    </lineage>
</organism>
<dbReference type="PRINTS" id="PR00038">
    <property type="entry name" value="HTHLUXR"/>
</dbReference>
<dbReference type="PANTHER" id="PTHR44688">
    <property type="entry name" value="DNA-BINDING TRANSCRIPTIONAL ACTIVATOR DEVR_DOSR"/>
    <property type="match status" value="1"/>
</dbReference>
<dbReference type="Pfam" id="PF00196">
    <property type="entry name" value="GerE"/>
    <property type="match status" value="1"/>
</dbReference>
<dbReference type="CDD" id="cd06170">
    <property type="entry name" value="LuxR_C_like"/>
    <property type="match status" value="1"/>
</dbReference>
<dbReference type="Gene3D" id="3.40.50.2300">
    <property type="match status" value="1"/>
</dbReference>
<dbReference type="PROSITE" id="PS50043">
    <property type="entry name" value="HTH_LUXR_2"/>
    <property type="match status" value="1"/>
</dbReference>
<evidence type="ECO:0000313" key="6">
    <source>
        <dbReference type="Proteomes" id="UP001235664"/>
    </source>
</evidence>
<dbReference type="InterPro" id="IPR016032">
    <property type="entry name" value="Sig_transdc_resp-reg_C-effctor"/>
</dbReference>
<comment type="caution">
    <text evidence="5">The sequence shown here is derived from an EMBL/GenBank/DDBJ whole genome shotgun (WGS) entry which is preliminary data.</text>
</comment>
<reference evidence="5 6" key="1">
    <citation type="submission" date="2023-08" db="EMBL/GenBank/DDBJ databases">
        <title>genomic of DY56.</title>
        <authorList>
            <person name="Wang Y."/>
        </authorList>
    </citation>
    <scope>NUCLEOTIDE SEQUENCE [LARGE SCALE GENOMIC DNA]</scope>
    <source>
        <strain evidence="5 6">DY56-A-20</strain>
    </source>
</reference>
<proteinExistence type="predicted"/>
<dbReference type="Proteomes" id="UP001235664">
    <property type="component" value="Unassembled WGS sequence"/>
</dbReference>
<dbReference type="RefSeq" id="WP_305928687.1">
    <property type="nucleotide sequence ID" value="NZ_JAVAIL010000001.1"/>
</dbReference>
<dbReference type="PANTHER" id="PTHR44688:SF16">
    <property type="entry name" value="DNA-BINDING TRANSCRIPTIONAL ACTIVATOR DEVR_DOSR"/>
    <property type="match status" value="1"/>
</dbReference>
<dbReference type="InterPro" id="IPR000792">
    <property type="entry name" value="Tscrpt_reg_LuxR_C"/>
</dbReference>
<dbReference type="SUPFAM" id="SSF46894">
    <property type="entry name" value="C-terminal effector domain of the bipartite response regulators"/>
    <property type="match status" value="1"/>
</dbReference>
<dbReference type="InterPro" id="IPR011006">
    <property type="entry name" value="CheY-like_superfamily"/>
</dbReference>
<gene>
    <name evidence="5" type="ORF">Q9K01_02830</name>
</gene>
<accession>A0ABT9H5G8</accession>
<dbReference type="EMBL" id="JAVAIL010000001">
    <property type="protein sequence ID" value="MDP4538557.1"/>
    <property type="molecule type" value="Genomic_DNA"/>
</dbReference>
<dbReference type="SMART" id="SM00421">
    <property type="entry name" value="HTH_LUXR"/>
    <property type="match status" value="1"/>
</dbReference>
<dbReference type="SUPFAM" id="SSF52172">
    <property type="entry name" value="CheY-like"/>
    <property type="match status" value="1"/>
</dbReference>
<name>A0ABT9H5G8_9SPHN</name>
<keyword evidence="3" id="KW-0804">Transcription</keyword>
<evidence type="ECO:0000313" key="5">
    <source>
        <dbReference type="EMBL" id="MDP4538557.1"/>
    </source>
</evidence>
<evidence type="ECO:0000256" key="3">
    <source>
        <dbReference type="ARBA" id="ARBA00023163"/>
    </source>
</evidence>
<evidence type="ECO:0000256" key="1">
    <source>
        <dbReference type="ARBA" id="ARBA00023015"/>
    </source>
</evidence>
<keyword evidence="1" id="KW-0805">Transcription regulation</keyword>
<keyword evidence="6" id="KW-1185">Reference proteome</keyword>